<keyword evidence="1" id="KW-1133">Transmembrane helix</keyword>
<dbReference type="InterPro" id="IPR001646">
    <property type="entry name" value="5peptide_repeat"/>
</dbReference>
<reference evidence="2" key="1">
    <citation type="submission" date="2019-02" db="EMBL/GenBank/DDBJ databases">
        <authorList>
            <person name="Gruber-Vodicka R. H."/>
            <person name="Seah K. B. B."/>
        </authorList>
    </citation>
    <scope>NUCLEOTIDE SEQUENCE</scope>
    <source>
        <strain evidence="2">BECK_BZ15</strain>
    </source>
</reference>
<dbReference type="PANTHER" id="PTHR14136">
    <property type="entry name" value="BTB_POZ DOMAIN-CONTAINING PROTEIN KCTD9"/>
    <property type="match status" value="1"/>
</dbReference>
<accession>A0A450SEN1</accession>
<dbReference type="Pfam" id="PF13599">
    <property type="entry name" value="Pentapeptide_4"/>
    <property type="match status" value="1"/>
</dbReference>
<dbReference type="SUPFAM" id="SSF141571">
    <property type="entry name" value="Pentapeptide repeat-like"/>
    <property type="match status" value="1"/>
</dbReference>
<protein>
    <submittedName>
        <fullName evidence="2">Pentapeptide repeat-containing protein</fullName>
    </submittedName>
</protein>
<dbReference type="Gene3D" id="2.160.20.80">
    <property type="entry name" value="E3 ubiquitin-protein ligase SopA"/>
    <property type="match status" value="1"/>
</dbReference>
<dbReference type="EMBL" id="CAADEW010000030">
    <property type="protein sequence ID" value="VFJ51214.1"/>
    <property type="molecule type" value="Genomic_DNA"/>
</dbReference>
<proteinExistence type="predicted"/>
<organism evidence="2">
    <name type="scientific">Candidatus Kentrum sp. FW</name>
    <dbReference type="NCBI Taxonomy" id="2126338"/>
    <lineage>
        <taxon>Bacteria</taxon>
        <taxon>Pseudomonadati</taxon>
        <taxon>Pseudomonadota</taxon>
        <taxon>Gammaproteobacteria</taxon>
        <taxon>Candidatus Kentrum</taxon>
    </lineage>
</organism>
<keyword evidence="1" id="KW-0812">Transmembrane</keyword>
<evidence type="ECO:0000313" key="2">
    <source>
        <dbReference type="EMBL" id="VFJ51214.1"/>
    </source>
</evidence>
<name>A0A450SEN1_9GAMM</name>
<dbReference type="AlphaFoldDB" id="A0A450SEN1"/>
<dbReference type="PANTHER" id="PTHR14136:SF17">
    <property type="entry name" value="BTB_POZ DOMAIN-CONTAINING PROTEIN KCTD9"/>
    <property type="match status" value="1"/>
</dbReference>
<dbReference type="InterPro" id="IPR051082">
    <property type="entry name" value="Pentapeptide-BTB/POZ_domain"/>
</dbReference>
<feature type="transmembrane region" description="Helical" evidence="1">
    <location>
        <begin position="55"/>
        <end position="73"/>
    </location>
</feature>
<gene>
    <name evidence="2" type="ORF">BECKFW1821A_GA0114235_103030</name>
</gene>
<sequence>MFPGIPLRIISPKVRIFSLFLLIIIPASIVLHIFIHTNFPSILTTAFWEENSEWIRNLSLVFAVIIGMFLAVWRNIVSNIASRALAENTKINNKNSLISLQIHSGNLYLECMKNLANHEKEKTIVILHSIIILGRFLQDPGNEEYELAIFALTHFLREIVPYDMRDASKPLDRKNKMERDAVLAAFKKCKTDATTDQEIRLDLANLDLEDADLFGFDLKKTDLMGSNLKGIKLDSADLAMVTLIGVNLEKAHLHKVNFENANLYKANISTARMDKANLRNTDLGRANLSAAYLMESNFQQAKVGNADFTKAVVTNADFEEAWLFEADFEGTVGLTVEQLSKAKTLYGVKSLPSHVEIELRRKHAKLFQEPGSLDFEEI</sequence>
<dbReference type="Pfam" id="PF00805">
    <property type="entry name" value="Pentapeptide"/>
    <property type="match status" value="1"/>
</dbReference>
<feature type="transmembrane region" description="Helical" evidence="1">
    <location>
        <begin position="16"/>
        <end position="35"/>
    </location>
</feature>
<keyword evidence="1" id="KW-0472">Membrane</keyword>
<evidence type="ECO:0000256" key="1">
    <source>
        <dbReference type="SAM" id="Phobius"/>
    </source>
</evidence>